<dbReference type="PANTHER" id="PTHR42663">
    <property type="entry name" value="HYDROLASE C777.06C-RELATED-RELATED"/>
    <property type="match status" value="1"/>
</dbReference>
<accession>A0A0W1AVB0</accession>
<organism evidence="5 6">
    <name type="scientific">Paenibacillus etheri</name>
    <dbReference type="NCBI Taxonomy" id="1306852"/>
    <lineage>
        <taxon>Bacteria</taxon>
        <taxon>Bacillati</taxon>
        <taxon>Bacillota</taxon>
        <taxon>Bacilli</taxon>
        <taxon>Bacillales</taxon>
        <taxon>Paenibacillaceae</taxon>
        <taxon>Paenibacillus</taxon>
    </lineage>
</organism>
<dbReference type="Pfam" id="PF12706">
    <property type="entry name" value="Lactamase_B_2"/>
    <property type="match status" value="1"/>
</dbReference>
<gene>
    <name evidence="5" type="ORF">UQ64_21390</name>
</gene>
<dbReference type="SUPFAM" id="SSF56281">
    <property type="entry name" value="Metallo-hydrolase/oxidoreductase"/>
    <property type="match status" value="1"/>
</dbReference>
<comment type="caution">
    <text evidence="5">The sequence shown here is derived from an EMBL/GenBank/DDBJ whole genome shotgun (WGS) entry which is preliminary data.</text>
</comment>
<feature type="domain" description="Metallo-beta-lactamase" evidence="4">
    <location>
        <begin position="41"/>
        <end position="218"/>
    </location>
</feature>
<dbReference type="Gene3D" id="3.60.15.10">
    <property type="entry name" value="Ribonuclease Z/Hydroxyacylglutathione hydrolase-like"/>
    <property type="match status" value="1"/>
</dbReference>
<reference evidence="5 6" key="1">
    <citation type="journal article" date="2015" name="Int. Biodeterior. Biodegradation">
        <title>Physiological and genetic screening methods for the isolation of methyl tert-butyl ether-degrading bacteria for bioremediation purposes.</title>
        <authorList>
            <person name="Guisado I.M."/>
            <person name="Purswani J."/>
            <person name="Gonzalez Lopez J."/>
            <person name="Pozo C."/>
        </authorList>
    </citation>
    <scope>NUCLEOTIDE SEQUENCE [LARGE SCALE GENOMIC DNA]</scope>
    <source>
        <strain evidence="5 6">SH7</strain>
    </source>
</reference>
<keyword evidence="5" id="KW-0456">Lyase</keyword>
<dbReference type="EMBL" id="LCZJ02000029">
    <property type="protein sequence ID" value="KTD85197.1"/>
    <property type="molecule type" value="Genomic_DNA"/>
</dbReference>
<evidence type="ECO:0000259" key="4">
    <source>
        <dbReference type="Pfam" id="PF12706"/>
    </source>
</evidence>
<dbReference type="OrthoDB" id="9781189at2"/>
<sequence>MKVHFHGTAAFEGIPSLFCHCETCKQAKVLGGKNIRTRTSVLIDEVLKIDFPADTLHHSIRDSVDMDKVRDLLFTHSHSDHLYPEDLLIRALGYAQFNEEEELHLYGHDLPIKHCSQLLATERHRFQFHNLKPFETVQTQTATITPLLANHDSKETCLLYYIEKDEKAIFYGHDSGWFPKQTWDWLKGKKLDLAILECTTGNAPNCEVHMNVEDTLKTREWLIENFVMKAEGRIVVTHFSHNAHLLHEDLVHIFEPNGITVAFDGMQLDI</sequence>
<keyword evidence="6" id="KW-1185">Reference proteome</keyword>
<name>A0A0W1AVB0_9BACL</name>
<comment type="catalytic activity">
    <reaction evidence="1">
        <text>3',5'-cyclic CMP + H2O = CMP + H(+)</text>
        <dbReference type="Rhea" id="RHEA:72675"/>
        <dbReference type="ChEBI" id="CHEBI:15377"/>
        <dbReference type="ChEBI" id="CHEBI:15378"/>
        <dbReference type="ChEBI" id="CHEBI:58003"/>
        <dbReference type="ChEBI" id="CHEBI:60377"/>
    </reaction>
    <physiologicalReaction direction="left-to-right" evidence="1">
        <dbReference type="Rhea" id="RHEA:72676"/>
    </physiologicalReaction>
</comment>
<evidence type="ECO:0000256" key="1">
    <source>
        <dbReference type="ARBA" id="ARBA00034221"/>
    </source>
</evidence>
<dbReference type="Proteomes" id="UP000054709">
    <property type="component" value="Unassembled WGS sequence"/>
</dbReference>
<proteinExistence type="predicted"/>
<comment type="function">
    <text evidence="2">Counteracts the endogenous Pycsar antiviral defense system. Phosphodiesterase that enables metal-dependent hydrolysis of host cyclic nucleotide Pycsar defense signals such as cCMP and cUMP.</text>
</comment>
<evidence type="ECO:0000313" key="5">
    <source>
        <dbReference type="EMBL" id="KTD85197.1"/>
    </source>
</evidence>
<dbReference type="GO" id="GO:0016829">
    <property type="term" value="F:lyase activity"/>
    <property type="evidence" value="ECO:0007669"/>
    <property type="project" value="UniProtKB-KW"/>
</dbReference>
<dbReference type="AlphaFoldDB" id="A0A0W1AVB0"/>
<dbReference type="InterPro" id="IPR036866">
    <property type="entry name" value="RibonucZ/Hydroxyglut_hydro"/>
</dbReference>
<comment type="catalytic activity">
    <reaction evidence="3">
        <text>3',5'-cyclic UMP + H2O = UMP + H(+)</text>
        <dbReference type="Rhea" id="RHEA:70575"/>
        <dbReference type="ChEBI" id="CHEBI:15377"/>
        <dbReference type="ChEBI" id="CHEBI:15378"/>
        <dbReference type="ChEBI" id="CHEBI:57865"/>
        <dbReference type="ChEBI" id="CHEBI:184387"/>
    </reaction>
    <physiologicalReaction direction="left-to-right" evidence="3">
        <dbReference type="Rhea" id="RHEA:70576"/>
    </physiologicalReaction>
</comment>
<dbReference type="PANTHER" id="PTHR42663:SF6">
    <property type="entry name" value="HYDROLASE C777.06C-RELATED"/>
    <property type="match status" value="1"/>
</dbReference>
<protein>
    <submittedName>
        <fullName evidence="5">Carbon-phosphorus lyase</fullName>
    </submittedName>
</protein>
<evidence type="ECO:0000313" key="6">
    <source>
        <dbReference type="Proteomes" id="UP000054709"/>
    </source>
</evidence>
<evidence type="ECO:0000256" key="2">
    <source>
        <dbReference type="ARBA" id="ARBA00034301"/>
    </source>
</evidence>
<dbReference type="InterPro" id="IPR001279">
    <property type="entry name" value="Metallo-B-lactamas"/>
</dbReference>
<dbReference type="RefSeq" id="WP_060624986.1">
    <property type="nucleotide sequence ID" value="NZ_LCZJ02000029.1"/>
</dbReference>
<evidence type="ECO:0000256" key="3">
    <source>
        <dbReference type="ARBA" id="ARBA00048505"/>
    </source>
</evidence>